<name>A0A3A4NU46_ABYX5</name>
<organism evidence="1 2">
    <name type="scientific">Abyssobacteria bacterium (strain SURF_5)</name>
    <dbReference type="NCBI Taxonomy" id="2093360"/>
    <lineage>
        <taxon>Bacteria</taxon>
        <taxon>Pseudomonadati</taxon>
        <taxon>Candidatus Hydrogenedentota</taxon>
        <taxon>Candidatus Abyssobacteria</taxon>
    </lineage>
</organism>
<evidence type="ECO:0000313" key="1">
    <source>
        <dbReference type="EMBL" id="RJP19374.1"/>
    </source>
</evidence>
<evidence type="ECO:0000313" key="2">
    <source>
        <dbReference type="Proteomes" id="UP000265882"/>
    </source>
</evidence>
<dbReference type="EMBL" id="QZKU01000091">
    <property type="protein sequence ID" value="RJP19374.1"/>
    <property type="molecule type" value="Genomic_DNA"/>
</dbReference>
<sequence>MAGDVVEAVGKFGRKKGRIGFKIVADLPEAVDLHEFAPKTPVQPIANEPKSSGLIFFSVASMFIRQA</sequence>
<dbReference type="AlphaFoldDB" id="A0A3A4NU46"/>
<dbReference type="Proteomes" id="UP000265882">
    <property type="component" value="Unassembled WGS sequence"/>
</dbReference>
<accession>A0A3A4NU46</accession>
<reference evidence="1 2" key="1">
    <citation type="journal article" date="2017" name="ISME J.">
        <title>Energy and carbon metabolisms in a deep terrestrial subsurface fluid microbial community.</title>
        <authorList>
            <person name="Momper L."/>
            <person name="Jungbluth S.P."/>
            <person name="Lee M.D."/>
            <person name="Amend J.P."/>
        </authorList>
    </citation>
    <scope>NUCLEOTIDE SEQUENCE [LARGE SCALE GENOMIC DNA]</scope>
    <source>
        <strain evidence="1">SURF_5</strain>
    </source>
</reference>
<gene>
    <name evidence="1" type="ORF">C4520_13065</name>
</gene>
<comment type="caution">
    <text evidence="1">The sequence shown here is derived from an EMBL/GenBank/DDBJ whole genome shotgun (WGS) entry which is preliminary data.</text>
</comment>
<proteinExistence type="predicted"/>
<protein>
    <submittedName>
        <fullName evidence="1">Uncharacterized protein</fullName>
    </submittedName>
</protein>